<sequence>MFFHTAFLCVAFLMTLTPAPLVQSFVLPAALHRSASNKWTVRMAYGADNVGWFHSYYGHNETTTSASNNNHMIEMGNGLGCPISVDFAEETGEDPLAMMDRIWESMWESKFEELVAYKIRAGDCLVPMGFRNNPQLASWVCCQRHEHMKGTLSSEKMDKLDEIGFEWTFKEKWQ</sequence>
<dbReference type="Gene3D" id="6.10.140.530">
    <property type="match status" value="1"/>
</dbReference>
<accession>A0A9N8DPB3</accession>
<name>A0A9N8DPB3_9STRA</name>
<keyword evidence="3" id="KW-0378">Hydrolase</keyword>
<dbReference type="EMBL" id="CAICTM010000190">
    <property type="protein sequence ID" value="CAB9504271.1"/>
    <property type="molecule type" value="Genomic_DNA"/>
</dbReference>
<feature type="chain" id="PRO_5040402561" evidence="1">
    <location>
        <begin position="25"/>
        <end position="174"/>
    </location>
</feature>
<dbReference type="InterPro" id="IPR005114">
    <property type="entry name" value="Helicase_assoc"/>
</dbReference>
<keyword evidence="1" id="KW-0732">Signal</keyword>
<keyword evidence="4" id="KW-1185">Reference proteome</keyword>
<organism evidence="3 4">
    <name type="scientific">Seminavis robusta</name>
    <dbReference type="NCBI Taxonomy" id="568900"/>
    <lineage>
        <taxon>Eukaryota</taxon>
        <taxon>Sar</taxon>
        <taxon>Stramenopiles</taxon>
        <taxon>Ochrophyta</taxon>
        <taxon>Bacillariophyta</taxon>
        <taxon>Bacillariophyceae</taxon>
        <taxon>Bacillariophycidae</taxon>
        <taxon>Naviculales</taxon>
        <taxon>Naviculaceae</taxon>
        <taxon>Seminavis</taxon>
    </lineage>
</organism>
<evidence type="ECO:0000313" key="3">
    <source>
        <dbReference type="EMBL" id="CAB9504271.1"/>
    </source>
</evidence>
<keyword evidence="3" id="KW-0347">Helicase</keyword>
<keyword evidence="3" id="KW-0547">Nucleotide-binding</keyword>
<evidence type="ECO:0000259" key="2">
    <source>
        <dbReference type="Pfam" id="PF03457"/>
    </source>
</evidence>
<proteinExistence type="predicted"/>
<evidence type="ECO:0000313" key="4">
    <source>
        <dbReference type="Proteomes" id="UP001153069"/>
    </source>
</evidence>
<comment type="caution">
    <text evidence="3">The sequence shown here is derived from an EMBL/GenBank/DDBJ whole genome shotgun (WGS) entry which is preliminary data.</text>
</comment>
<feature type="signal peptide" evidence="1">
    <location>
        <begin position="1"/>
        <end position="24"/>
    </location>
</feature>
<keyword evidence="3" id="KW-0067">ATP-binding</keyword>
<reference evidence="3" key="1">
    <citation type="submission" date="2020-06" db="EMBL/GenBank/DDBJ databases">
        <authorList>
            <consortium name="Plant Systems Biology data submission"/>
        </authorList>
    </citation>
    <scope>NUCLEOTIDE SEQUENCE</scope>
    <source>
        <strain evidence="3">D6</strain>
    </source>
</reference>
<evidence type="ECO:0000256" key="1">
    <source>
        <dbReference type="SAM" id="SignalP"/>
    </source>
</evidence>
<gene>
    <name evidence="3" type="ORF">SEMRO_191_G082170.1</name>
</gene>
<dbReference type="GO" id="GO:0004386">
    <property type="term" value="F:helicase activity"/>
    <property type="evidence" value="ECO:0007669"/>
    <property type="project" value="UniProtKB-KW"/>
</dbReference>
<dbReference type="PANTHER" id="PTHR33418">
    <property type="entry name" value="HELICASE-ASSOCIATED"/>
    <property type="match status" value="1"/>
</dbReference>
<dbReference type="Pfam" id="PF03457">
    <property type="entry name" value="HA"/>
    <property type="match status" value="1"/>
</dbReference>
<dbReference type="AlphaFoldDB" id="A0A9N8DPB3"/>
<dbReference type="Proteomes" id="UP001153069">
    <property type="component" value="Unassembled WGS sequence"/>
</dbReference>
<dbReference type="PANTHER" id="PTHR33418:SF1">
    <property type="entry name" value="HELICASE-ASSOCIATED DOMAIN-CONTAINING PROTEIN"/>
    <property type="match status" value="1"/>
</dbReference>
<protein>
    <submittedName>
        <fullName evidence="3">Helicase</fullName>
    </submittedName>
</protein>
<feature type="domain" description="Helicase-associated" evidence="2">
    <location>
        <begin position="103"/>
        <end position="165"/>
    </location>
</feature>
<dbReference type="OrthoDB" id="44621at2759"/>